<sequence length="260" mass="28921">MTEFSHVVHNLQSVLSTIAHESSIIGKKAPRLVAVSKTFPSEAILAAYQVGQRHFGENYVQELCTKADALKDDCPDIKWHFIGNLQSNKAKIVARIPNLAYIESVYNMNQVTNLQKALMDFPEKKLNIFLQVNTSDEESKGGVEPSEVVQLAKDIINNAPNLLIKGLMTIGSVSESMKDDENQDFMKLASVRRILAKELNQNEDDLELSMGMSSDYVTAIKYGSTNVRVGSAIFGQRNYVPKYVIKVIFSLLDDSLISFG</sequence>
<dbReference type="WBParaSite" id="JU765_v2.g10639.t2">
    <property type="protein sequence ID" value="JU765_v2.g10639.t2"/>
    <property type="gene ID" value="JU765_v2.g10639"/>
</dbReference>
<accession>A0AC34PWH3</accession>
<organism evidence="1 2">
    <name type="scientific">Panagrolaimus sp. JU765</name>
    <dbReference type="NCBI Taxonomy" id="591449"/>
    <lineage>
        <taxon>Eukaryota</taxon>
        <taxon>Metazoa</taxon>
        <taxon>Ecdysozoa</taxon>
        <taxon>Nematoda</taxon>
        <taxon>Chromadorea</taxon>
        <taxon>Rhabditida</taxon>
        <taxon>Tylenchina</taxon>
        <taxon>Panagrolaimomorpha</taxon>
        <taxon>Panagrolaimoidea</taxon>
        <taxon>Panagrolaimidae</taxon>
        <taxon>Panagrolaimus</taxon>
    </lineage>
</organism>
<reference evidence="2" key="1">
    <citation type="submission" date="2022-11" db="UniProtKB">
        <authorList>
            <consortium name="WormBaseParasite"/>
        </authorList>
    </citation>
    <scope>IDENTIFICATION</scope>
</reference>
<name>A0AC34PWH3_9BILA</name>
<evidence type="ECO:0000313" key="1">
    <source>
        <dbReference type="Proteomes" id="UP000887576"/>
    </source>
</evidence>
<evidence type="ECO:0000313" key="2">
    <source>
        <dbReference type="WBParaSite" id="JU765_v2.g10639.t2"/>
    </source>
</evidence>
<proteinExistence type="predicted"/>
<protein>
    <submittedName>
        <fullName evidence="2">Pyridoxal phosphate homeostasis protein</fullName>
    </submittedName>
</protein>
<dbReference type="Proteomes" id="UP000887576">
    <property type="component" value="Unplaced"/>
</dbReference>